<dbReference type="Gramene" id="ERN15067">
    <property type="protein sequence ID" value="ERN15067"/>
    <property type="gene ID" value="AMTR_s00056p00031380"/>
</dbReference>
<dbReference type="InterPro" id="IPR004294">
    <property type="entry name" value="Carotenoid_Oase"/>
</dbReference>
<feature type="binding site" evidence="5">
    <location>
        <position position="137"/>
    </location>
    <ligand>
        <name>Fe cation</name>
        <dbReference type="ChEBI" id="CHEBI:24875"/>
        <note>catalytic</note>
    </ligand>
</feature>
<keyword evidence="7" id="KW-1185">Reference proteome</keyword>
<dbReference type="HOGENOM" id="CLU_016472_2_1_1"/>
<dbReference type="AlphaFoldDB" id="U5D112"/>
<gene>
    <name evidence="6" type="ORF">AMTR_s00056p00031380</name>
</gene>
<dbReference type="PANTHER" id="PTHR10543">
    <property type="entry name" value="BETA-CAROTENE DIOXYGENASE"/>
    <property type="match status" value="1"/>
</dbReference>
<dbReference type="GO" id="GO:0009570">
    <property type="term" value="C:chloroplast stroma"/>
    <property type="evidence" value="ECO:0000318"/>
    <property type="project" value="GO_Central"/>
</dbReference>
<sequence length="440" mass="50101">MTATQSIFGRSSAIWVEGDGMLHALYFHKDNKGNWNLSYKNKYIESDSFTLERERNRPLFLPVVEGQPAAVLVGALLNQLRFGKHYRDMNNTNIFEHGGKVFSIAENHLPYEIDVSSLDTMDAWDINGAWDRPFTSHPKRDPQTGELVIMGIDSKKPFYVLGVISADGKRVVHKVDLKFERSTLVHENAITKNFNVIMDYPLIVDPKRVIDGRPLIKFEKHQKARIGIIPRYGDVNSTTWFDVETHCTFHIINSFEEGDEVVVRGCRAEGSTIPGPDLGVNKIEWFRRAFLPVGREEGSDPSIDGILFTRVYEWRLNMKIGSVKEGYLTGLEVSMDFPAINNKFMGLKNKYGYTQVVDSIESSRIGLAKYNMYAKLNFEELEESHVQGAKDKRIKVEYHRLEENQYCSGAVFVSRPGGSDEDDGWIVCFAHNENTNISEV</sequence>
<evidence type="ECO:0000256" key="5">
    <source>
        <dbReference type="PIRSR" id="PIRSR604294-1"/>
    </source>
</evidence>
<reference evidence="7" key="1">
    <citation type="journal article" date="2013" name="Science">
        <title>The Amborella genome and the evolution of flowering plants.</title>
        <authorList>
            <consortium name="Amborella Genome Project"/>
        </authorList>
    </citation>
    <scope>NUCLEOTIDE SEQUENCE [LARGE SCALE GENOMIC DNA]</scope>
</reference>
<evidence type="ECO:0000313" key="6">
    <source>
        <dbReference type="EMBL" id="ERN15067.1"/>
    </source>
</evidence>
<feature type="binding site" evidence="5">
    <location>
        <position position="186"/>
    </location>
    <ligand>
        <name>Fe cation</name>
        <dbReference type="ChEBI" id="CHEBI:24875"/>
        <note>catalytic</note>
    </ligand>
</feature>
<evidence type="ECO:0000256" key="3">
    <source>
        <dbReference type="ARBA" id="ARBA00022964"/>
    </source>
</evidence>
<evidence type="ECO:0000313" key="7">
    <source>
        <dbReference type="Proteomes" id="UP000017836"/>
    </source>
</evidence>
<accession>U5D112</accession>
<evidence type="ECO:0000256" key="4">
    <source>
        <dbReference type="ARBA" id="ARBA00023004"/>
    </source>
</evidence>
<dbReference type="GO" id="GO:0046872">
    <property type="term" value="F:metal ion binding"/>
    <property type="evidence" value="ECO:0007669"/>
    <property type="project" value="UniProtKB-KW"/>
</dbReference>
<dbReference type="eggNOG" id="KOG1285">
    <property type="taxonomic scope" value="Eukaryota"/>
</dbReference>
<dbReference type="EMBL" id="KI392510">
    <property type="protein sequence ID" value="ERN15067.1"/>
    <property type="molecule type" value="Genomic_DNA"/>
</dbReference>
<keyword evidence="3" id="KW-0560">Oxidoreductase</keyword>
<dbReference type="OMA" id="NSIQWFE"/>
<dbReference type="PANTHER" id="PTHR10543:SF142">
    <property type="entry name" value="OS06G0162550 PROTEIN"/>
    <property type="match status" value="1"/>
</dbReference>
<dbReference type="Pfam" id="PF03055">
    <property type="entry name" value="RPE65"/>
    <property type="match status" value="1"/>
</dbReference>
<dbReference type="GO" id="GO:0010436">
    <property type="term" value="F:carotenoid dioxygenase activity"/>
    <property type="evidence" value="ECO:0000318"/>
    <property type="project" value="GO_Central"/>
</dbReference>
<evidence type="ECO:0000256" key="1">
    <source>
        <dbReference type="ARBA" id="ARBA00006787"/>
    </source>
</evidence>
<protein>
    <submittedName>
        <fullName evidence="6">Uncharacterized protein</fullName>
    </submittedName>
</protein>
<comment type="similarity">
    <text evidence="1">Belongs to the carotenoid oxygenase family.</text>
</comment>
<keyword evidence="4 5" id="KW-0408">Iron</keyword>
<dbReference type="Proteomes" id="UP000017836">
    <property type="component" value="Unassembled WGS sequence"/>
</dbReference>
<organism evidence="6 7">
    <name type="scientific">Amborella trichopoda</name>
    <dbReference type="NCBI Taxonomy" id="13333"/>
    <lineage>
        <taxon>Eukaryota</taxon>
        <taxon>Viridiplantae</taxon>
        <taxon>Streptophyta</taxon>
        <taxon>Embryophyta</taxon>
        <taxon>Tracheophyta</taxon>
        <taxon>Spermatophyta</taxon>
        <taxon>Magnoliopsida</taxon>
        <taxon>Amborellales</taxon>
        <taxon>Amborellaceae</taxon>
        <taxon>Amborella</taxon>
    </lineage>
</organism>
<comment type="cofactor">
    <cofactor evidence="5">
        <name>Fe(2+)</name>
        <dbReference type="ChEBI" id="CHEBI:29033"/>
    </cofactor>
    <text evidence="5">Binds 1 Fe(2+) ion per subunit.</text>
</comment>
<proteinExistence type="inferred from homology"/>
<keyword evidence="3" id="KW-0223">Dioxygenase</keyword>
<keyword evidence="2 5" id="KW-0479">Metal-binding</keyword>
<name>U5D112_AMBTC</name>
<dbReference type="GO" id="GO:0016121">
    <property type="term" value="P:carotene catabolic process"/>
    <property type="evidence" value="ECO:0000318"/>
    <property type="project" value="GO_Central"/>
</dbReference>
<evidence type="ECO:0000256" key="2">
    <source>
        <dbReference type="ARBA" id="ARBA00022723"/>
    </source>
</evidence>
<feature type="binding site" evidence="5">
    <location>
        <position position="250"/>
    </location>
    <ligand>
        <name>Fe cation</name>
        <dbReference type="ChEBI" id="CHEBI:24875"/>
        <note>catalytic</note>
    </ligand>
</feature>